<dbReference type="Gene3D" id="3.40.630.30">
    <property type="match status" value="1"/>
</dbReference>
<dbReference type="EMBL" id="JAYKYQ010000002">
    <property type="protein sequence ID" value="MEB3509820.1"/>
    <property type="molecule type" value="Genomic_DNA"/>
</dbReference>
<evidence type="ECO:0000313" key="2">
    <source>
        <dbReference type="EMBL" id="MEB3509820.1"/>
    </source>
</evidence>
<dbReference type="PANTHER" id="PTHR42791">
    <property type="entry name" value="GNAT FAMILY ACETYLTRANSFERASE"/>
    <property type="match status" value="1"/>
</dbReference>
<dbReference type="InterPro" id="IPR000182">
    <property type="entry name" value="GNAT_dom"/>
</dbReference>
<accession>A0ABU6AQS0</accession>
<dbReference type="RefSeq" id="WP_195077806.1">
    <property type="nucleotide sequence ID" value="NZ_JAYESH010000001.1"/>
</dbReference>
<dbReference type="InterPro" id="IPR016181">
    <property type="entry name" value="Acyl_CoA_acyltransferase"/>
</dbReference>
<gene>
    <name evidence="2" type="ORF">U3653_07325</name>
</gene>
<dbReference type="PANTHER" id="PTHR42791:SF1">
    <property type="entry name" value="N-ACETYLTRANSFERASE DOMAIN-CONTAINING PROTEIN"/>
    <property type="match status" value="1"/>
</dbReference>
<organism evidence="2 3">
    <name type="scientific">Nocardia implantans</name>
    <dbReference type="NCBI Taxonomy" id="3108168"/>
    <lineage>
        <taxon>Bacteria</taxon>
        <taxon>Bacillati</taxon>
        <taxon>Actinomycetota</taxon>
        <taxon>Actinomycetes</taxon>
        <taxon>Mycobacteriales</taxon>
        <taxon>Nocardiaceae</taxon>
        <taxon>Nocardia</taxon>
    </lineage>
</organism>
<comment type="caution">
    <text evidence="2">The sequence shown here is derived from an EMBL/GenBank/DDBJ whole genome shotgun (WGS) entry which is preliminary data.</text>
</comment>
<evidence type="ECO:0000313" key="3">
    <source>
        <dbReference type="Proteomes" id="UP001348098"/>
    </source>
</evidence>
<protein>
    <submittedName>
        <fullName evidence="2">GNAT family N-acetyltransferase</fullName>
    </submittedName>
</protein>
<dbReference type="Pfam" id="PF13508">
    <property type="entry name" value="Acetyltransf_7"/>
    <property type="match status" value="1"/>
</dbReference>
<keyword evidence="3" id="KW-1185">Reference proteome</keyword>
<evidence type="ECO:0000259" key="1">
    <source>
        <dbReference type="PROSITE" id="PS51186"/>
    </source>
</evidence>
<reference evidence="2 3" key="1">
    <citation type="submission" date="2023-12" db="EMBL/GenBank/DDBJ databases">
        <title>novel species in genus Nocarida.</title>
        <authorList>
            <person name="Li Z."/>
        </authorList>
    </citation>
    <scope>NUCLEOTIDE SEQUENCE [LARGE SCALE GENOMIC DNA]</scope>
    <source>
        <strain evidence="2 3">CDC186</strain>
    </source>
</reference>
<dbReference type="Proteomes" id="UP001348098">
    <property type="component" value="Unassembled WGS sequence"/>
</dbReference>
<proteinExistence type="predicted"/>
<name>A0ABU6AQS0_9NOCA</name>
<dbReference type="PROSITE" id="PS51186">
    <property type="entry name" value="GNAT"/>
    <property type="match status" value="1"/>
</dbReference>
<sequence>MEITSRQAGVADRDALIEAFGIASADEVVTAWVLEGQSDAGLRTAFVPGLVDRALREDEIWVAGAGEEIWSISIWQHVTSVERFADEAAEARTMLEQAPDLRVAQRLAIVTDLLAREHPREFPHRYLQVIVTVPEHRGQGAGAAILADRLAAASEAGVPAFLEASTERSARLYRRCGFAPTATTHTLPENGPTLIPMWYRPQRVRDSAGPGPDKLGW</sequence>
<dbReference type="InterPro" id="IPR052523">
    <property type="entry name" value="Trichothecene_AcTrans"/>
</dbReference>
<feature type="domain" description="N-acetyltransferase" evidence="1">
    <location>
        <begin position="53"/>
        <end position="202"/>
    </location>
</feature>
<dbReference type="SUPFAM" id="SSF55729">
    <property type="entry name" value="Acyl-CoA N-acyltransferases (Nat)"/>
    <property type="match status" value="1"/>
</dbReference>